<dbReference type="InterPro" id="IPR000718">
    <property type="entry name" value="Peptidase_M13"/>
</dbReference>
<dbReference type="Gene3D" id="3.40.390.10">
    <property type="entry name" value="Collagenase (Catalytic Domain)"/>
    <property type="match status" value="1"/>
</dbReference>
<evidence type="ECO:0000259" key="8">
    <source>
        <dbReference type="Pfam" id="PF01431"/>
    </source>
</evidence>
<keyword evidence="4" id="KW-0479">Metal-binding</keyword>
<organism evidence="10 11">
    <name type="scientific">Spelaeicoccus albus</name>
    <dbReference type="NCBI Taxonomy" id="1280376"/>
    <lineage>
        <taxon>Bacteria</taxon>
        <taxon>Bacillati</taxon>
        <taxon>Actinomycetota</taxon>
        <taxon>Actinomycetes</taxon>
        <taxon>Micrococcales</taxon>
        <taxon>Brevibacteriaceae</taxon>
        <taxon>Spelaeicoccus</taxon>
    </lineage>
</organism>
<dbReference type="AlphaFoldDB" id="A0A7Z0D0I3"/>
<evidence type="ECO:0000313" key="10">
    <source>
        <dbReference type="EMBL" id="NYI67389.1"/>
    </source>
</evidence>
<dbReference type="Pfam" id="PF05649">
    <property type="entry name" value="Peptidase_M13_N"/>
    <property type="match status" value="1"/>
</dbReference>
<dbReference type="Proteomes" id="UP000539111">
    <property type="component" value="Unassembled WGS sequence"/>
</dbReference>
<gene>
    <name evidence="10" type="ORF">BJY26_001695</name>
</gene>
<keyword evidence="7" id="KW-0482">Metalloprotease</keyword>
<evidence type="ECO:0000256" key="2">
    <source>
        <dbReference type="ARBA" id="ARBA00007357"/>
    </source>
</evidence>
<accession>A0A7Z0D0I3</accession>
<keyword evidence="11" id="KW-1185">Reference proteome</keyword>
<dbReference type="GO" id="GO:0016485">
    <property type="term" value="P:protein processing"/>
    <property type="evidence" value="ECO:0007669"/>
    <property type="project" value="TreeGrafter"/>
</dbReference>
<name>A0A7Z0D0I3_9MICO</name>
<sequence>MTTDIPTESGIETRYVDETVRVQDDLFTHVNGRWLADAPIPADRAMDGAMRMLRDLSEHNVHALIEEAAASDPEPGSEAQKVGDLYSSFMDSAKLDELGIGPLYADLHAVASAGDKAELTTLLGRLDREGSGGLFPAGVEPDAKKSDEYIVYMMQGGLHLPDESYYREDKYADIRTAYVAHVAAMSKLAGLAPLAGFDDDGAFADAVMSLETELAASHWDVVACRDMEKAYNKMTRAELAASAPGFDWNAWIDSMEVPAGSFDTVVAMQPSFFSAAAEVWRNRPLNEWKAWLLFTIVHTAAPTMSAEFVDENFDFYGHTLSGTETIRDRWKRGVSLVEGLIGEAVGKVYVERHFPPESKARIDELVGNLIAAYRQSIKGLTWMGEETKARALTKLEKFTPKVGYPDKWRDYSKLEILPDDLVGNVRRASVYEHERELGKVGKPIDRSEWFMTPQTVNAYFNPLMNEIVFPAAILQPPFFSADADDAVNYGGMGAIIGHEIGHGFDDQGAKFDGDGNMVDWWTAEDKEAFEALTKSLIDQYDALVPKGLEPTDHVNGALTIGENIGDLGGLGIAHQAYRIALNGAEPPTMDGLSADQRFFMAWAAAWRSKARVEERKRRLATDPHSPEEFRCNQIVKNLDAFYAAFDVSPDDGMYLEPVARVAIW</sequence>
<dbReference type="RefSeq" id="WP_179427317.1">
    <property type="nucleotide sequence ID" value="NZ_JACBZP010000001.1"/>
</dbReference>
<evidence type="ECO:0000259" key="9">
    <source>
        <dbReference type="Pfam" id="PF05649"/>
    </source>
</evidence>
<dbReference type="GO" id="GO:0046872">
    <property type="term" value="F:metal ion binding"/>
    <property type="evidence" value="ECO:0007669"/>
    <property type="project" value="UniProtKB-KW"/>
</dbReference>
<protein>
    <submittedName>
        <fullName evidence="10">Putative metalloendopeptidase</fullName>
    </submittedName>
</protein>
<evidence type="ECO:0000256" key="3">
    <source>
        <dbReference type="ARBA" id="ARBA00022670"/>
    </source>
</evidence>
<dbReference type="EMBL" id="JACBZP010000001">
    <property type="protein sequence ID" value="NYI67389.1"/>
    <property type="molecule type" value="Genomic_DNA"/>
</dbReference>
<dbReference type="SUPFAM" id="SSF55486">
    <property type="entry name" value="Metalloproteases ('zincins'), catalytic domain"/>
    <property type="match status" value="1"/>
</dbReference>
<evidence type="ECO:0000256" key="6">
    <source>
        <dbReference type="ARBA" id="ARBA00022833"/>
    </source>
</evidence>
<dbReference type="InterPro" id="IPR018497">
    <property type="entry name" value="Peptidase_M13_C"/>
</dbReference>
<keyword evidence="6" id="KW-0862">Zinc</keyword>
<comment type="cofactor">
    <cofactor evidence="1">
        <name>Zn(2+)</name>
        <dbReference type="ChEBI" id="CHEBI:29105"/>
    </cofactor>
</comment>
<dbReference type="InterPro" id="IPR024079">
    <property type="entry name" value="MetalloPept_cat_dom_sf"/>
</dbReference>
<evidence type="ECO:0000256" key="1">
    <source>
        <dbReference type="ARBA" id="ARBA00001947"/>
    </source>
</evidence>
<dbReference type="Gene3D" id="1.10.1380.10">
    <property type="entry name" value="Neutral endopeptidase , domain2"/>
    <property type="match status" value="1"/>
</dbReference>
<dbReference type="PROSITE" id="PS51885">
    <property type="entry name" value="NEPRILYSIN"/>
    <property type="match status" value="1"/>
</dbReference>
<evidence type="ECO:0000256" key="5">
    <source>
        <dbReference type="ARBA" id="ARBA00022801"/>
    </source>
</evidence>
<evidence type="ECO:0000256" key="7">
    <source>
        <dbReference type="ARBA" id="ARBA00023049"/>
    </source>
</evidence>
<dbReference type="PANTHER" id="PTHR11733">
    <property type="entry name" value="ZINC METALLOPROTEASE FAMILY M13 NEPRILYSIN-RELATED"/>
    <property type="match status" value="1"/>
</dbReference>
<dbReference type="PRINTS" id="PR00786">
    <property type="entry name" value="NEPRILYSIN"/>
</dbReference>
<comment type="similarity">
    <text evidence="2">Belongs to the peptidase M13 family.</text>
</comment>
<dbReference type="CDD" id="cd08662">
    <property type="entry name" value="M13"/>
    <property type="match status" value="1"/>
</dbReference>
<keyword evidence="3" id="KW-0645">Protease</keyword>
<dbReference type="InterPro" id="IPR008753">
    <property type="entry name" value="Peptidase_M13_N"/>
</dbReference>
<reference evidence="10 11" key="1">
    <citation type="submission" date="2020-07" db="EMBL/GenBank/DDBJ databases">
        <title>Sequencing the genomes of 1000 actinobacteria strains.</title>
        <authorList>
            <person name="Klenk H.-P."/>
        </authorList>
    </citation>
    <scope>NUCLEOTIDE SEQUENCE [LARGE SCALE GENOMIC DNA]</scope>
    <source>
        <strain evidence="10 11">DSM 26341</strain>
    </source>
</reference>
<evidence type="ECO:0000256" key="4">
    <source>
        <dbReference type="ARBA" id="ARBA00022723"/>
    </source>
</evidence>
<dbReference type="GO" id="GO:0005886">
    <property type="term" value="C:plasma membrane"/>
    <property type="evidence" value="ECO:0007669"/>
    <property type="project" value="TreeGrafter"/>
</dbReference>
<dbReference type="PANTHER" id="PTHR11733:SF167">
    <property type="entry name" value="FI17812P1-RELATED"/>
    <property type="match status" value="1"/>
</dbReference>
<evidence type="ECO:0000313" key="11">
    <source>
        <dbReference type="Proteomes" id="UP000539111"/>
    </source>
</evidence>
<dbReference type="Pfam" id="PF01431">
    <property type="entry name" value="Peptidase_M13"/>
    <property type="match status" value="1"/>
</dbReference>
<dbReference type="InterPro" id="IPR042089">
    <property type="entry name" value="Peptidase_M13_dom_2"/>
</dbReference>
<comment type="caution">
    <text evidence="10">The sequence shown here is derived from an EMBL/GenBank/DDBJ whole genome shotgun (WGS) entry which is preliminary data.</text>
</comment>
<dbReference type="GO" id="GO:0004222">
    <property type="term" value="F:metalloendopeptidase activity"/>
    <property type="evidence" value="ECO:0007669"/>
    <property type="project" value="InterPro"/>
</dbReference>
<proteinExistence type="inferred from homology"/>
<feature type="domain" description="Peptidase M13 C-terminal" evidence="8">
    <location>
        <begin position="457"/>
        <end position="660"/>
    </location>
</feature>
<keyword evidence="5" id="KW-0378">Hydrolase</keyword>
<feature type="domain" description="Peptidase M13 N-terminal" evidence="9">
    <location>
        <begin position="23"/>
        <end position="405"/>
    </location>
</feature>